<dbReference type="InterPro" id="IPR027417">
    <property type="entry name" value="P-loop_NTPase"/>
</dbReference>
<dbReference type="SUPFAM" id="SSF48431">
    <property type="entry name" value="Lipovitellin-phosvitin complex, superhelical domain"/>
    <property type="match status" value="1"/>
</dbReference>
<evidence type="ECO:0000313" key="4">
    <source>
        <dbReference type="Proteomes" id="UP001606210"/>
    </source>
</evidence>
<evidence type="ECO:0000256" key="1">
    <source>
        <dbReference type="SAM" id="MobiDB-lite"/>
    </source>
</evidence>
<dbReference type="SUPFAM" id="SSF52540">
    <property type="entry name" value="P-loop containing nucleoside triphosphate hydrolases"/>
    <property type="match status" value="1"/>
</dbReference>
<dbReference type="InterPro" id="IPR011989">
    <property type="entry name" value="ARM-like"/>
</dbReference>
<dbReference type="RefSeq" id="WP_394475839.1">
    <property type="nucleotide sequence ID" value="NZ_JBIGHV010000001.1"/>
</dbReference>
<dbReference type="EMBL" id="JBIGHV010000001">
    <property type="protein sequence ID" value="MFG6428865.1"/>
    <property type="molecule type" value="Genomic_DNA"/>
</dbReference>
<dbReference type="InterPro" id="IPR011030">
    <property type="entry name" value="Lipovitellin_superhlx_dom"/>
</dbReference>
<evidence type="ECO:0000259" key="2">
    <source>
        <dbReference type="PROSITE" id="PS50837"/>
    </source>
</evidence>
<dbReference type="PANTHER" id="PTHR46844:SF1">
    <property type="entry name" value="SLR5058 PROTEIN"/>
    <property type="match status" value="1"/>
</dbReference>
<gene>
    <name evidence="3" type="ORF">ACG00Y_03025</name>
</gene>
<reference evidence="3 4" key="1">
    <citation type="submission" date="2024-08" db="EMBL/GenBank/DDBJ databases">
        <authorList>
            <person name="Lu H."/>
        </authorList>
    </citation>
    <scope>NUCLEOTIDE SEQUENCE [LARGE SCALE GENOMIC DNA]</scope>
    <source>
        <strain evidence="3 4">LYH14W</strain>
    </source>
</reference>
<dbReference type="Gene3D" id="1.25.10.10">
    <property type="entry name" value="Leucine-rich Repeat Variant"/>
    <property type="match status" value="1"/>
</dbReference>
<comment type="caution">
    <text evidence="3">The sequence shown here is derived from an EMBL/GenBank/DDBJ whole genome shotgun (WGS) entry which is preliminary data.</text>
</comment>
<feature type="compositionally biased region" description="Basic and acidic residues" evidence="1">
    <location>
        <begin position="273"/>
        <end position="288"/>
    </location>
</feature>
<proteinExistence type="predicted"/>
<name>A0ABW7EZJ2_9BURK</name>
<dbReference type="InterPro" id="IPR007111">
    <property type="entry name" value="NACHT_NTPase"/>
</dbReference>
<dbReference type="Pfam" id="PF13646">
    <property type="entry name" value="HEAT_2"/>
    <property type="match status" value="1"/>
</dbReference>
<dbReference type="Pfam" id="PF05729">
    <property type="entry name" value="NACHT"/>
    <property type="match status" value="1"/>
</dbReference>
<accession>A0ABW7EZJ2</accession>
<protein>
    <submittedName>
        <fullName evidence="3">NACHT domain-containing protein</fullName>
    </submittedName>
</protein>
<dbReference type="PANTHER" id="PTHR46844">
    <property type="entry name" value="SLR5058 PROTEIN"/>
    <property type="match status" value="1"/>
</dbReference>
<keyword evidence="4" id="KW-1185">Reference proteome</keyword>
<organism evidence="3 4">
    <name type="scientific">Pelomonas parva</name>
    <dbReference type="NCBI Taxonomy" id="3299032"/>
    <lineage>
        <taxon>Bacteria</taxon>
        <taxon>Pseudomonadati</taxon>
        <taxon>Pseudomonadota</taxon>
        <taxon>Betaproteobacteria</taxon>
        <taxon>Burkholderiales</taxon>
        <taxon>Sphaerotilaceae</taxon>
        <taxon>Roseateles</taxon>
    </lineage>
</organism>
<feature type="domain" description="NACHT" evidence="2">
    <location>
        <begin position="305"/>
        <end position="437"/>
    </location>
</feature>
<dbReference type="PROSITE" id="PS50837">
    <property type="entry name" value="NACHT"/>
    <property type="match status" value="1"/>
</dbReference>
<dbReference type="Proteomes" id="UP001606210">
    <property type="component" value="Unassembled WGS sequence"/>
</dbReference>
<dbReference type="Gene3D" id="3.40.50.300">
    <property type="entry name" value="P-loop containing nucleotide triphosphate hydrolases"/>
    <property type="match status" value="1"/>
</dbReference>
<feature type="region of interest" description="Disordered" evidence="1">
    <location>
        <begin position="259"/>
        <end position="288"/>
    </location>
</feature>
<sequence>MPSPPAANLTVSLTGPADSIPAALPVMTREQVLPFGQLTWENFERLCHRLISLDAEVEHAARYGRSGDAQQGLDVYARQANGRYHCLQAKRHKSFSAGQIGDAVDLFMLGSWASRSERFTIAVQASLRATDVQDEIERQAAKLAQQGIVFVALDGEELTSCLRDHPLLIDDFFGRPWVAAVLGAEAAEALKTRLDGGAFARARSQLAAVYETHFHFVDPGSFGSVVDTDGRPALTLLERYLAPDVLVHEKSSLTAAANDQRNAARDAAGSEASQEHSREGWARTIPKESSRTRRIPLIQWAANSQRLVVLGDAGSGKSTLLRVIALDILHSQSLFPEFASQWGRHLPVYIPFARWSAQAAREGGIVGVKEIVRRTIEQLLTESLANLINQAIDDHRVLLLIDGLDEWSSEQAARTTLSALVTSVEAHGIPAIVSGRPRGLDRIGALPATWKRAKIAPLSEFQQGAIASRWFARFSSSTTGEIAPSDSSLRTSRFMAELSRDASLGELASTPLLLVGLVTLALRGQILPRTRGEVYNQLVRVLLEVHPNNRATASGDTESRFRHASEDQRRAAIARLAYEVWRHAGGAGIALSDARDTLHSYLASPKGFELDYTTATNAASEILSVNSETQGLIVEKSPGEVGFVHASFEEYLAAEHIGGWPFAEIEEFVRSHAGQSRWRNVVANLLSYVQRRDEFDRLVAIIEEPASDEPSWLNKQALLGDVAFGVAARAVSTAKRLSTVVMQSVEALDWMPARREALASVLKGLNDPALRIAVERRLSRWLPNRLSWRQSLVDALGHWEATPELRDTLFRALHDEDRGVQRAAANAYARAFSESESALQHLIQSLAVSRDHRSSVAMLEAVALGWPSTQQSIDLFQLAWDTREHELRLVGAMGLSAQGMSTPAMRDAAMRAQSNWSAVSYEYRSIAIWMLRRYWPNDPELIKSAVDRMTGRYDSVWEYDAAASYLMACDIANVDLRKWVLAEFTRQHPFNFHFSEDTAWQKIGQFAASDEDIRKAANAYWQNPENRIIGMRHLVGYVTHVCDSEIAAVLREVLQEEEHGFNRFWALHAMLTGWGREHPEVRQSIDMLMDESDEQLLELASLMPAIYRDKKLARERLLSMADHPKIRFDLLTDGFSECGCTGADDQVVQKLLKAPLRKGLFSPTSAIIELFSQHPDVRSLAERGMQGDDPPLASIASAYRDDPDLAEALFAAAVPLPLGLRTQVIEYSAGGAPGTTLDAALGMALQECDSELRVRMSILRYRAIAKDHREAAIQELLQKSVAVGPDFEAVRGAALAGLIAIGAVDELVNMQDREKPIGLYTGNVLHQMPSLYRLICEQYGEIESKFGDSLTDRLERSGQGTKLGSILSTAPSASPAAKAAFLKLADAGKLPLDAQALHSLAAERPRSQTLLNYCWQVLESRDENNSTATLNAEVAEILRSQFPDENGIHRRLVALHSNGHDAASSIALVIYSPLAEELGELATNVRHRNFADWAVAVRLSAARDNSESFVKLLERMATREHPTQFDAQDCINRAVYERLQHDSELVELLAARLRKDVNGSISGTFARYLTSAAKLDAASRARALDLLQSLAAEQRLVVVSFDAVAGRYRALRATLLDAVAAGVDLT</sequence>
<evidence type="ECO:0000313" key="3">
    <source>
        <dbReference type="EMBL" id="MFG6428865.1"/>
    </source>
</evidence>